<proteinExistence type="predicted"/>
<dbReference type="AlphaFoldDB" id="A0A7J5JDZ0"/>
<evidence type="ECO:0000313" key="2">
    <source>
        <dbReference type="Proteomes" id="UP000460317"/>
    </source>
</evidence>
<organism evidence="1 2">
    <name type="scientific">Bacteroides thetaiotaomicron</name>
    <dbReference type="NCBI Taxonomy" id="818"/>
    <lineage>
        <taxon>Bacteria</taxon>
        <taxon>Pseudomonadati</taxon>
        <taxon>Bacteroidota</taxon>
        <taxon>Bacteroidia</taxon>
        <taxon>Bacteroidales</taxon>
        <taxon>Bacteroidaceae</taxon>
        <taxon>Bacteroides</taxon>
    </lineage>
</organism>
<gene>
    <name evidence="1" type="ORF">GAN93_18240</name>
</gene>
<dbReference type="RefSeq" id="WP_259016625.1">
    <property type="nucleotide sequence ID" value="NZ_BAABXH010000001.1"/>
</dbReference>
<protein>
    <submittedName>
        <fullName evidence="1">Uncharacterized protein</fullName>
    </submittedName>
</protein>
<evidence type="ECO:0000313" key="1">
    <source>
        <dbReference type="EMBL" id="KAB4449563.1"/>
    </source>
</evidence>
<sequence length="200" mass="22775">MCKMGIPKEVVIIATAHENTKMIDAVYLHVSSHDKAYKLSEAIIEKAQGSMFVAHKEQVTTKPEVDVFNYIFAGDLLLGLTKKYEATKVHEVLDKDLDKGFLELPTTKQAIAILKDTNRINEVDINKYKGDEELKYKVKAICTIVWEIGKAANDVLLIQFFQDNVITLGLNTEYYLPETMSKREIQRLFEMKPYKGTIIA</sequence>
<dbReference type="Proteomes" id="UP000460317">
    <property type="component" value="Unassembled WGS sequence"/>
</dbReference>
<dbReference type="EMBL" id="WCSB01000020">
    <property type="protein sequence ID" value="KAB4449563.1"/>
    <property type="molecule type" value="Genomic_DNA"/>
</dbReference>
<name>A0A7J5JDZ0_BACT4</name>
<reference evidence="1 2" key="1">
    <citation type="journal article" date="2019" name="Nat. Med.">
        <title>A library of human gut bacterial isolates paired with longitudinal multiomics data enables mechanistic microbiome research.</title>
        <authorList>
            <person name="Poyet M."/>
            <person name="Groussin M."/>
            <person name="Gibbons S.M."/>
            <person name="Avila-Pacheco J."/>
            <person name="Jiang X."/>
            <person name="Kearney S.M."/>
            <person name="Perrotta A.R."/>
            <person name="Berdy B."/>
            <person name="Zhao S."/>
            <person name="Lieberman T.D."/>
            <person name="Swanson P.K."/>
            <person name="Smith M."/>
            <person name="Roesemann S."/>
            <person name="Alexander J.E."/>
            <person name="Rich S.A."/>
            <person name="Livny J."/>
            <person name="Vlamakis H."/>
            <person name="Clish C."/>
            <person name="Bullock K."/>
            <person name="Deik A."/>
            <person name="Scott J."/>
            <person name="Pierce K.A."/>
            <person name="Xavier R.J."/>
            <person name="Alm E.J."/>
        </authorList>
    </citation>
    <scope>NUCLEOTIDE SEQUENCE [LARGE SCALE GENOMIC DNA]</scope>
    <source>
        <strain evidence="1 2">BIOML-A165</strain>
    </source>
</reference>
<accession>A0A7J5JDZ0</accession>
<comment type="caution">
    <text evidence="1">The sequence shown here is derived from an EMBL/GenBank/DDBJ whole genome shotgun (WGS) entry which is preliminary data.</text>
</comment>